<keyword evidence="2" id="KW-1133">Transmembrane helix</keyword>
<keyword evidence="2" id="KW-0812">Transmembrane</keyword>
<dbReference type="KEGG" id="arf:AR1Y2_1466"/>
<evidence type="ECO:0000256" key="2">
    <source>
        <dbReference type="SAM" id="Phobius"/>
    </source>
</evidence>
<feature type="region of interest" description="Disordered" evidence="1">
    <location>
        <begin position="27"/>
        <end position="83"/>
    </location>
</feature>
<name>A0A4V1EG57_9FIRM</name>
<feature type="compositionally biased region" description="Basic and acidic residues" evidence="1">
    <location>
        <begin position="58"/>
        <end position="72"/>
    </location>
</feature>
<dbReference type="EMBL" id="CP040058">
    <property type="protein sequence ID" value="QCP34920.1"/>
    <property type="molecule type" value="Genomic_DNA"/>
</dbReference>
<evidence type="ECO:0000256" key="1">
    <source>
        <dbReference type="SAM" id="MobiDB-lite"/>
    </source>
</evidence>
<keyword evidence="4" id="KW-1185">Reference proteome</keyword>
<gene>
    <name evidence="3" type="ORF">AR1Y2_1466</name>
</gene>
<feature type="transmembrane region" description="Helical" evidence="2">
    <location>
        <begin position="6"/>
        <end position="22"/>
    </location>
</feature>
<evidence type="ECO:0000313" key="3">
    <source>
        <dbReference type="EMBL" id="QCP34920.1"/>
    </source>
</evidence>
<keyword evidence="2" id="KW-0472">Membrane</keyword>
<dbReference type="PROSITE" id="PS51257">
    <property type="entry name" value="PROKAR_LIPOPROTEIN"/>
    <property type="match status" value="1"/>
</dbReference>
<proteinExistence type="predicted"/>
<accession>A0A4V1EG57</accession>
<reference evidence="3 4" key="1">
    <citation type="submission" date="2019-05" db="EMBL/GenBank/DDBJ databases">
        <title>Complete genome sequencing of Anaerostipes rhamnosivorans.</title>
        <authorList>
            <person name="Bui T.P.N."/>
            <person name="de Vos W.M."/>
        </authorList>
    </citation>
    <scope>NUCLEOTIDE SEQUENCE [LARGE SCALE GENOMIC DNA]</scope>
    <source>
        <strain evidence="3 4">1y2</strain>
    </source>
</reference>
<dbReference type="AlphaFoldDB" id="A0A4V1EG57"/>
<evidence type="ECO:0000313" key="4">
    <source>
        <dbReference type="Proteomes" id="UP000298653"/>
    </source>
</evidence>
<organism evidence="3 4">
    <name type="scientific">Anaerostipes rhamnosivorans</name>
    <dbReference type="NCBI Taxonomy" id="1229621"/>
    <lineage>
        <taxon>Bacteria</taxon>
        <taxon>Bacillati</taxon>
        <taxon>Bacillota</taxon>
        <taxon>Clostridia</taxon>
        <taxon>Lachnospirales</taxon>
        <taxon>Lachnospiraceae</taxon>
        <taxon>Anaerostipes</taxon>
    </lineage>
</organism>
<sequence>MKKIGIGIVVLVVCVFVACTIWKPREEKKTKATTEIATEDETMTEAPVETTTEEEYTEAPHDTSDWEVHKPADTSPDTGAPIE</sequence>
<dbReference type="Proteomes" id="UP000298653">
    <property type="component" value="Chromosome"/>
</dbReference>
<dbReference type="RefSeq" id="WP_022261428.1">
    <property type="nucleotide sequence ID" value="NZ_CP040058.1"/>
</dbReference>
<protein>
    <submittedName>
        <fullName evidence="3">Uncharacterized protein</fullName>
    </submittedName>
</protein>